<evidence type="ECO:0000313" key="3">
    <source>
        <dbReference type="EMBL" id="MEU6804739.1"/>
    </source>
</evidence>
<dbReference type="InterPro" id="IPR005158">
    <property type="entry name" value="BTAD"/>
</dbReference>
<dbReference type="EMBL" id="JBEYXT010000157">
    <property type="protein sequence ID" value="MEU6804739.1"/>
    <property type="molecule type" value="Genomic_DNA"/>
</dbReference>
<proteinExistence type="predicted"/>
<keyword evidence="1" id="KW-0902">Two-component regulatory system</keyword>
<evidence type="ECO:0000256" key="1">
    <source>
        <dbReference type="ARBA" id="ARBA00023012"/>
    </source>
</evidence>
<reference evidence="3 4" key="1">
    <citation type="submission" date="2024-06" db="EMBL/GenBank/DDBJ databases">
        <title>The Natural Products Discovery Center: Release of the First 8490 Sequenced Strains for Exploring Actinobacteria Biosynthetic Diversity.</title>
        <authorList>
            <person name="Kalkreuter E."/>
            <person name="Kautsar S.A."/>
            <person name="Yang D."/>
            <person name="Bader C.D."/>
            <person name="Teijaro C.N."/>
            <person name="Fluegel L."/>
            <person name="Davis C.M."/>
            <person name="Simpson J.R."/>
            <person name="Lauterbach L."/>
            <person name="Steele A.D."/>
            <person name="Gui C."/>
            <person name="Meng S."/>
            <person name="Li G."/>
            <person name="Viehrig K."/>
            <person name="Ye F."/>
            <person name="Su P."/>
            <person name="Kiefer A.F."/>
            <person name="Nichols A."/>
            <person name="Cepeda A.J."/>
            <person name="Yan W."/>
            <person name="Fan B."/>
            <person name="Jiang Y."/>
            <person name="Adhikari A."/>
            <person name="Zheng C.-J."/>
            <person name="Schuster L."/>
            <person name="Cowan T.M."/>
            <person name="Smanski M.J."/>
            <person name="Chevrette M.G."/>
            <person name="De Carvalho L.P.S."/>
            <person name="Shen B."/>
        </authorList>
    </citation>
    <scope>NUCLEOTIDE SEQUENCE [LARGE SCALE GENOMIC DNA]</scope>
    <source>
        <strain evidence="3 4">NPDC046851</strain>
    </source>
</reference>
<accession>A0ABV3B6Z4</accession>
<organism evidence="3 4">
    <name type="scientific">Streptomyces neyagawaensis</name>
    <dbReference type="NCBI Taxonomy" id="42238"/>
    <lineage>
        <taxon>Bacteria</taxon>
        <taxon>Bacillati</taxon>
        <taxon>Actinomycetota</taxon>
        <taxon>Actinomycetes</taxon>
        <taxon>Kitasatosporales</taxon>
        <taxon>Streptomycetaceae</taxon>
        <taxon>Streptomyces</taxon>
    </lineage>
</organism>
<protein>
    <submittedName>
        <fullName evidence="3">BTAD domain-containing putative transcriptional regulator</fullName>
    </submittedName>
</protein>
<dbReference type="Pfam" id="PF03704">
    <property type="entry name" value="BTAD"/>
    <property type="match status" value="1"/>
</dbReference>
<dbReference type="PANTHER" id="PTHR35807">
    <property type="entry name" value="TRANSCRIPTIONAL REGULATOR REDD-RELATED"/>
    <property type="match status" value="1"/>
</dbReference>
<dbReference type="SMART" id="SM01043">
    <property type="entry name" value="BTAD"/>
    <property type="match status" value="1"/>
</dbReference>
<comment type="caution">
    <text evidence="3">The sequence shown here is derived from an EMBL/GenBank/DDBJ whole genome shotgun (WGS) entry which is preliminary data.</text>
</comment>
<evidence type="ECO:0000259" key="2">
    <source>
        <dbReference type="SMART" id="SM01043"/>
    </source>
</evidence>
<feature type="domain" description="Bacterial transcriptional activator" evidence="2">
    <location>
        <begin position="96"/>
        <end position="235"/>
    </location>
</feature>
<evidence type="ECO:0000313" key="4">
    <source>
        <dbReference type="Proteomes" id="UP001551189"/>
    </source>
</evidence>
<dbReference type="SUPFAM" id="SSF48452">
    <property type="entry name" value="TPR-like"/>
    <property type="match status" value="1"/>
</dbReference>
<gene>
    <name evidence="3" type="ORF">ABZ931_27570</name>
</gene>
<dbReference type="Gene3D" id="1.25.40.10">
    <property type="entry name" value="Tetratricopeptide repeat domain"/>
    <property type="match status" value="1"/>
</dbReference>
<dbReference type="InterPro" id="IPR051677">
    <property type="entry name" value="AfsR-DnrI-RedD_regulator"/>
</dbReference>
<sequence>MRESVRRGRIELFDGFRLQVEGTWIHPVTNGQRLLAFLSLLGPAPRTVVAGTLWSNVPENRALGSLRTTMWRLNHAVPGLIVAARGQLALAEFVRVDVTEFVATAGARFRHPGGTGLHLPELRLRELLPGWDDDWVIFERDRLRQLRLHQLEAAAADLCALGGYAMALDAALEAVRSEPLRESARRAVIGVHLAEGNFVEALHEYRRFRALLAEQLGVEPSRDLTDLVFRREPLRNRAKVAAPI</sequence>
<dbReference type="RefSeq" id="WP_359698648.1">
    <property type="nucleotide sequence ID" value="NZ_JBEYXT010000157.1"/>
</dbReference>
<dbReference type="Proteomes" id="UP001551189">
    <property type="component" value="Unassembled WGS sequence"/>
</dbReference>
<name>A0ABV3B6Z4_9ACTN</name>
<dbReference type="InterPro" id="IPR011990">
    <property type="entry name" value="TPR-like_helical_dom_sf"/>
</dbReference>
<keyword evidence="4" id="KW-1185">Reference proteome</keyword>